<evidence type="ECO:0000313" key="2">
    <source>
        <dbReference type="EMBL" id="GKV08449.1"/>
    </source>
</evidence>
<dbReference type="EMBL" id="BPVZ01000029">
    <property type="protein sequence ID" value="GKV08449.1"/>
    <property type="molecule type" value="Genomic_DNA"/>
</dbReference>
<evidence type="ECO:0000256" key="1">
    <source>
        <dbReference type="SAM" id="MobiDB-lite"/>
    </source>
</evidence>
<comment type="caution">
    <text evidence="2">The sequence shown here is derived from an EMBL/GenBank/DDBJ whole genome shotgun (WGS) entry which is preliminary data.</text>
</comment>
<proteinExistence type="predicted"/>
<feature type="compositionally biased region" description="Low complexity" evidence="1">
    <location>
        <begin position="79"/>
        <end position="103"/>
    </location>
</feature>
<gene>
    <name evidence="2" type="ORF">SLEP1_g20073</name>
</gene>
<protein>
    <submittedName>
        <fullName evidence="2">Uncharacterized protein</fullName>
    </submittedName>
</protein>
<dbReference type="Proteomes" id="UP001054252">
    <property type="component" value="Unassembled WGS sequence"/>
</dbReference>
<reference evidence="2 3" key="1">
    <citation type="journal article" date="2021" name="Commun. Biol.">
        <title>The genome of Shorea leprosula (Dipterocarpaceae) highlights the ecological relevance of drought in aseasonal tropical rainforests.</title>
        <authorList>
            <person name="Ng K.K.S."/>
            <person name="Kobayashi M.J."/>
            <person name="Fawcett J.A."/>
            <person name="Hatakeyama M."/>
            <person name="Paape T."/>
            <person name="Ng C.H."/>
            <person name="Ang C.C."/>
            <person name="Tnah L.H."/>
            <person name="Lee C.T."/>
            <person name="Nishiyama T."/>
            <person name="Sese J."/>
            <person name="O'Brien M.J."/>
            <person name="Copetti D."/>
            <person name="Mohd Noor M.I."/>
            <person name="Ong R.C."/>
            <person name="Putra M."/>
            <person name="Sireger I.Z."/>
            <person name="Indrioko S."/>
            <person name="Kosugi Y."/>
            <person name="Izuno A."/>
            <person name="Isagi Y."/>
            <person name="Lee S.L."/>
            <person name="Shimizu K.K."/>
        </authorList>
    </citation>
    <scope>NUCLEOTIDE SEQUENCE [LARGE SCALE GENOMIC DNA]</scope>
    <source>
        <strain evidence="2">214</strain>
    </source>
</reference>
<feature type="region of interest" description="Disordered" evidence="1">
    <location>
        <begin position="77"/>
        <end position="103"/>
    </location>
</feature>
<sequence length="103" mass="10839">MISFETCAFVRPSLKCTATATFPDLGFGTPRVLLFPTLLAAARKKKKKGNPAMLEKPVESLIFPFFSCSRTENGTQKFSLPAGKSGSAAASSSSPPAAPALWG</sequence>
<accession>A0AAV5J1H9</accession>
<name>A0AAV5J1H9_9ROSI</name>
<dbReference type="AlphaFoldDB" id="A0AAV5J1H9"/>
<keyword evidence="3" id="KW-1185">Reference proteome</keyword>
<evidence type="ECO:0000313" key="3">
    <source>
        <dbReference type="Proteomes" id="UP001054252"/>
    </source>
</evidence>
<organism evidence="2 3">
    <name type="scientific">Rubroshorea leprosula</name>
    <dbReference type="NCBI Taxonomy" id="152421"/>
    <lineage>
        <taxon>Eukaryota</taxon>
        <taxon>Viridiplantae</taxon>
        <taxon>Streptophyta</taxon>
        <taxon>Embryophyta</taxon>
        <taxon>Tracheophyta</taxon>
        <taxon>Spermatophyta</taxon>
        <taxon>Magnoliopsida</taxon>
        <taxon>eudicotyledons</taxon>
        <taxon>Gunneridae</taxon>
        <taxon>Pentapetalae</taxon>
        <taxon>rosids</taxon>
        <taxon>malvids</taxon>
        <taxon>Malvales</taxon>
        <taxon>Dipterocarpaceae</taxon>
        <taxon>Rubroshorea</taxon>
    </lineage>
</organism>